<evidence type="ECO:0000313" key="4">
    <source>
        <dbReference type="Proteomes" id="UP000049855"/>
    </source>
</evidence>
<dbReference type="RefSeq" id="WP_021167098.1">
    <property type="nucleotide sequence ID" value="NZ_CTRP01000010.1"/>
</dbReference>
<dbReference type="AlphaFoldDB" id="A0A0U1KZ14"/>
<gene>
    <name evidence="3" type="ORF">SpAn4DRAFT_2839</name>
</gene>
<keyword evidence="2" id="KW-0413">Isomerase</keyword>
<dbReference type="Gene3D" id="3.10.310.10">
    <property type="entry name" value="Diaminopimelate Epimerase, Chain A, domain 1"/>
    <property type="match status" value="2"/>
</dbReference>
<dbReference type="GO" id="GO:0016853">
    <property type="term" value="F:isomerase activity"/>
    <property type="evidence" value="ECO:0007669"/>
    <property type="project" value="UniProtKB-KW"/>
</dbReference>
<reference evidence="4" key="1">
    <citation type="submission" date="2015-03" db="EMBL/GenBank/DDBJ databases">
        <authorList>
            <person name="Nijsse Bart"/>
        </authorList>
    </citation>
    <scope>NUCLEOTIDE SEQUENCE [LARGE SCALE GENOMIC DNA]</scope>
</reference>
<evidence type="ECO:0000313" key="3">
    <source>
        <dbReference type="EMBL" id="CQR72379.1"/>
    </source>
</evidence>
<evidence type="ECO:0000256" key="1">
    <source>
        <dbReference type="ARBA" id="ARBA00007673"/>
    </source>
</evidence>
<dbReference type="Proteomes" id="UP000049855">
    <property type="component" value="Unassembled WGS sequence"/>
</dbReference>
<organism evidence="3 4">
    <name type="scientific">Sporomusa ovata</name>
    <dbReference type="NCBI Taxonomy" id="2378"/>
    <lineage>
        <taxon>Bacteria</taxon>
        <taxon>Bacillati</taxon>
        <taxon>Bacillota</taxon>
        <taxon>Negativicutes</taxon>
        <taxon>Selenomonadales</taxon>
        <taxon>Sporomusaceae</taxon>
        <taxon>Sporomusa</taxon>
    </lineage>
</organism>
<keyword evidence="4" id="KW-1185">Reference proteome</keyword>
<name>A0A0U1KZ14_9FIRM</name>
<dbReference type="Pfam" id="PF04303">
    <property type="entry name" value="PrpF"/>
    <property type="match status" value="1"/>
</dbReference>
<dbReference type="PANTHER" id="PTHR43709:SF2">
    <property type="entry name" value="DUF453 DOMAIN PROTEIN (AFU_ORTHOLOGUE AFUA_6G00360)"/>
    <property type="match status" value="1"/>
</dbReference>
<proteinExistence type="inferred from homology"/>
<dbReference type="EMBL" id="CTRP01000010">
    <property type="protein sequence ID" value="CQR72379.1"/>
    <property type="molecule type" value="Genomic_DNA"/>
</dbReference>
<dbReference type="InterPro" id="IPR007400">
    <property type="entry name" value="PrpF-like"/>
</dbReference>
<sequence>MNDMQRIPCVILRGGTSKGIYLKANHLPQDKEKRDKMILEIFGSPDVRQIDGLGGADPLASKVAIIGPSSHPDANVDYTFGQVSINDHYIDYSGNCGNISSGVGPFAIDEGFVAATEPTTTVRIHNTNTGKILIAEVPTENGRAKVTGDCKIDGVPGTGAKIMMDFSGTAGSVTNKLLPTDKPVDTIQTSVGQLEISIVDVSNPCVFVRAKDVGMTGRETPQEINGDPKLLALMEEIRAQATVMIGMAPDIATATAKSPAFPMVAFVAPAADYIDFTTGKTIKKEQVDFLSRMMFMQVLHKTYPGTGTACTGAAAKIPGTIVHEAIPHIESIDVIRIGHPAGVIEIEAAFENGNLSRAAFARTARRILEGYVFVRNG</sequence>
<dbReference type="PANTHER" id="PTHR43709">
    <property type="entry name" value="ACONITATE ISOMERASE-RELATED"/>
    <property type="match status" value="1"/>
</dbReference>
<protein>
    <submittedName>
        <fullName evidence="3">Uncharacterized protein Bsu YraM</fullName>
    </submittedName>
</protein>
<accession>A0A0U1KZ14</accession>
<dbReference type="SUPFAM" id="SSF54506">
    <property type="entry name" value="Diaminopimelate epimerase-like"/>
    <property type="match status" value="2"/>
</dbReference>
<comment type="similarity">
    <text evidence="1">Belongs to the PrpF family.</text>
</comment>
<evidence type="ECO:0000256" key="2">
    <source>
        <dbReference type="ARBA" id="ARBA00023235"/>
    </source>
</evidence>